<evidence type="ECO:0000313" key="1">
    <source>
        <dbReference type="EMBL" id="GCB67958.1"/>
    </source>
</evidence>
<reference evidence="1 2" key="1">
    <citation type="journal article" date="2018" name="Nat. Ecol. Evol.">
        <title>Shark genomes provide insights into elasmobranch evolution and the origin of vertebrates.</title>
        <authorList>
            <person name="Hara Y"/>
            <person name="Yamaguchi K"/>
            <person name="Onimaru K"/>
            <person name="Kadota M"/>
            <person name="Koyanagi M"/>
            <person name="Keeley SD"/>
            <person name="Tatsumi K"/>
            <person name="Tanaka K"/>
            <person name="Motone F"/>
            <person name="Kageyama Y"/>
            <person name="Nozu R"/>
            <person name="Adachi N"/>
            <person name="Nishimura O"/>
            <person name="Nakagawa R"/>
            <person name="Tanegashima C"/>
            <person name="Kiyatake I"/>
            <person name="Matsumoto R"/>
            <person name="Murakumo K"/>
            <person name="Nishida K"/>
            <person name="Terakita A"/>
            <person name="Kuratani S"/>
            <person name="Sato K"/>
            <person name="Hyodo S Kuraku.S."/>
        </authorList>
    </citation>
    <scope>NUCLEOTIDE SEQUENCE [LARGE SCALE GENOMIC DNA]</scope>
</reference>
<protein>
    <submittedName>
        <fullName evidence="1">Uncharacterized protein</fullName>
    </submittedName>
</protein>
<dbReference type="EMBL" id="BFAA01001607">
    <property type="protein sequence ID" value="GCB67958.1"/>
    <property type="molecule type" value="Genomic_DNA"/>
</dbReference>
<sequence length="81" mass="9067">MTEGSRVDLDQEGVIEEESPLPLRIHGFFCLGCLDFYHLNKDPIIYKKQAQECSAMKSALGNEDRAVSLTPSLQATKQVRV</sequence>
<name>A0A401P4B1_SCYTO</name>
<organism evidence="1 2">
    <name type="scientific">Scyliorhinus torazame</name>
    <name type="common">Cloudy catshark</name>
    <name type="synonym">Catulus torazame</name>
    <dbReference type="NCBI Taxonomy" id="75743"/>
    <lineage>
        <taxon>Eukaryota</taxon>
        <taxon>Metazoa</taxon>
        <taxon>Chordata</taxon>
        <taxon>Craniata</taxon>
        <taxon>Vertebrata</taxon>
        <taxon>Chondrichthyes</taxon>
        <taxon>Elasmobranchii</taxon>
        <taxon>Galeomorphii</taxon>
        <taxon>Galeoidea</taxon>
        <taxon>Carcharhiniformes</taxon>
        <taxon>Scyliorhinidae</taxon>
        <taxon>Scyliorhinus</taxon>
    </lineage>
</organism>
<gene>
    <name evidence="1" type="ORF">scyTo_0005231</name>
</gene>
<proteinExistence type="predicted"/>
<comment type="caution">
    <text evidence="1">The sequence shown here is derived from an EMBL/GenBank/DDBJ whole genome shotgun (WGS) entry which is preliminary data.</text>
</comment>
<dbReference type="Proteomes" id="UP000288216">
    <property type="component" value="Unassembled WGS sequence"/>
</dbReference>
<dbReference type="AlphaFoldDB" id="A0A401P4B1"/>
<keyword evidence="2" id="KW-1185">Reference proteome</keyword>
<evidence type="ECO:0000313" key="2">
    <source>
        <dbReference type="Proteomes" id="UP000288216"/>
    </source>
</evidence>
<accession>A0A401P4B1</accession>